<dbReference type="InterPro" id="IPR010347">
    <property type="entry name" value="Tdp1"/>
</dbReference>
<feature type="compositionally biased region" description="Polar residues" evidence="4">
    <location>
        <begin position="250"/>
        <end position="267"/>
    </location>
</feature>
<feature type="compositionally biased region" description="Low complexity" evidence="4">
    <location>
        <begin position="147"/>
        <end position="192"/>
    </location>
</feature>
<feature type="compositionally biased region" description="Low complexity" evidence="4">
    <location>
        <begin position="319"/>
        <end position="341"/>
    </location>
</feature>
<evidence type="ECO:0000256" key="1">
    <source>
        <dbReference type="PIRSR" id="PIRSR610347-1"/>
    </source>
</evidence>
<feature type="region of interest" description="Disordered" evidence="4">
    <location>
        <begin position="53"/>
        <end position="345"/>
    </location>
</feature>
<comment type="caution">
    <text evidence="5">The sequence shown here is derived from an EMBL/GenBank/DDBJ whole genome shotgun (WGS) entry which is preliminary data.</text>
</comment>
<feature type="compositionally biased region" description="Basic and acidic residues" evidence="4">
    <location>
        <begin position="205"/>
        <end position="219"/>
    </location>
</feature>
<dbReference type="GO" id="GO:0003690">
    <property type="term" value="F:double-stranded DNA binding"/>
    <property type="evidence" value="ECO:0007669"/>
    <property type="project" value="TreeGrafter"/>
</dbReference>
<evidence type="ECO:0000313" key="6">
    <source>
        <dbReference type="Proteomes" id="UP000219286"/>
    </source>
</evidence>
<dbReference type="SUPFAM" id="SSF56024">
    <property type="entry name" value="Phospholipase D/nuclease"/>
    <property type="match status" value="2"/>
</dbReference>
<dbReference type="Gene3D" id="3.30.870.10">
    <property type="entry name" value="Endonuclease Chain A"/>
    <property type="match status" value="2"/>
</dbReference>
<evidence type="ECO:0000256" key="4">
    <source>
        <dbReference type="SAM" id="MobiDB-lite"/>
    </source>
</evidence>
<reference evidence="5 6" key="1">
    <citation type="journal article" date="2015" name="Genome Announc.">
        <title>Genome sequence and annotation of Trichoderma parareesei, the ancestor of the cellulase producer Trichoderma reesei.</title>
        <authorList>
            <person name="Yang D."/>
            <person name="Pomraning K."/>
            <person name="Kopchinskiy A."/>
            <person name="Karimi Aghcheh R."/>
            <person name="Atanasova L."/>
            <person name="Chenthamara K."/>
            <person name="Baker S.E."/>
            <person name="Zhang R."/>
            <person name="Shen Q."/>
            <person name="Freitag M."/>
            <person name="Kubicek C.P."/>
            <person name="Druzhinina I.S."/>
        </authorList>
    </citation>
    <scope>NUCLEOTIDE SEQUENCE [LARGE SCALE GENOMIC DNA]</scope>
    <source>
        <strain evidence="5 6">CBS 125925</strain>
    </source>
</reference>
<feature type="active site" description="Proton donor/acceptor" evidence="1">
    <location>
        <position position="683"/>
    </location>
</feature>
<dbReference type="Proteomes" id="UP000219286">
    <property type="component" value="Unassembled WGS sequence"/>
</dbReference>
<dbReference type="GO" id="GO:0003697">
    <property type="term" value="F:single-stranded DNA binding"/>
    <property type="evidence" value="ECO:0007669"/>
    <property type="project" value="TreeGrafter"/>
</dbReference>
<dbReference type="GO" id="GO:0005634">
    <property type="term" value="C:nucleus"/>
    <property type="evidence" value="ECO:0007669"/>
    <property type="project" value="InterPro"/>
</dbReference>
<evidence type="ECO:0008006" key="7">
    <source>
        <dbReference type="Google" id="ProtNLM"/>
    </source>
</evidence>
<feature type="binding site" evidence="2">
    <location>
        <position position="685"/>
    </location>
    <ligand>
        <name>substrate</name>
    </ligand>
</feature>
<dbReference type="CDD" id="cd09122">
    <property type="entry name" value="PLDc_Tdp1_1"/>
    <property type="match status" value="1"/>
</dbReference>
<proteinExistence type="predicted"/>
<evidence type="ECO:0000256" key="3">
    <source>
        <dbReference type="PIRSR" id="PIRSR610347-3"/>
    </source>
</evidence>
<protein>
    <recommendedName>
        <fullName evidence="7">PLD phosphodiesterase domain-containing protein</fullName>
    </recommendedName>
</protein>
<name>A0A2H2ZCK3_TRIPA</name>
<dbReference type="AlphaFoldDB" id="A0A2H2ZCK3"/>
<organism evidence="5 6">
    <name type="scientific">Trichoderma parareesei</name>
    <name type="common">Filamentous fungus</name>
    <dbReference type="NCBI Taxonomy" id="858221"/>
    <lineage>
        <taxon>Eukaryota</taxon>
        <taxon>Fungi</taxon>
        <taxon>Dikarya</taxon>
        <taxon>Ascomycota</taxon>
        <taxon>Pezizomycotina</taxon>
        <taxon>Sordariomycetes</taxon>
        <taxon>Hypocreomycetidae</taxon>
        <taxon>Hypocreales</taxon>
        <taxon>Hypocreaceae</taxon>
        <taxon>Trichoderma</taxon>
    </lineage>
</organism>
<dbReference type="PANTHER" id="PTHR12415">
    <property type="entry name" value="TYROSYL-DNA PHOSPHODIESTERASE 1"/>
    <property type="match status" value="1"/>
</dbReference>
<evidence type="ECO:0000313" key="5">
    <source>
        <dbReference type="EMBL" id="OTA04799.1"/>
    </source>
</evidence>
<feature type="compositionally biased region" description="Polar residues" evidence="4">
    <location>
        <begin position="132"/>
        <end position="146"/>
    </location>
</feature>
<feature type="binding site" evidence="2">
    <location>
        <position position="436"/>
    </location>
    <ligand>
        <name>substrate</name>
    </ligand>
</feature>
<feature type="active site" description="Nucleophile" evidence="1">
    <location>
        <position position="434"/>
    </location>
</feature>
<sequence length="805" mass="88140">MSNDHVQDFINRMASGNDPLGIIDSIIRDDIREREEEDRLIRAAILLAARELVAQHEDEEDDDELEEDEDDDGDEDETTASSESSSEFATLDTPTPMPGHTRPRAPARRSLQIPGRASARVLSGMPPPTQERVLSTMPSTMVDSWVSSQRQLLSQSQARARTHAPSQSQPQSQAHSQAQSQPQATAQQSSQAMPPPQAPFQFGGLDRRAMERERLERLANRKGPSAAQKDDEAKAKDAGEDVVEIPPPKRQTTTSVSAGMGKTTSELEQQRQERVAKRQRPSTANKDDENSDDDVVEIPPPKRQATASTSAAKGTESKPTASVPAPASASSAAPQSSLPYPNGTVKRTWARGCARTGDDITIEEVFQKEHLELALLSSFQWDEEWMLSKLDISRTKLLLLAFAKDEAQKNQMRGNVPANIKFCFPPMQGVGAMHSKLQLLKYPNRLRVVIPTGNLVPYDWGETGVMENMVFLIDLPRLENPATTPQSPTAFYTELVYFLQATGVGDKMVASLSNYDFSKTSDIAFVHTIPGSHTGKAAERTGYCGLGASVAALGLASAEPVEVDLLARCGDLHCCASLGALNHEFIEAIYNACRGRDGIEDFKNKSGAASSRSKAAKKPDEAAARELQERFRIYFPTERTVAGSRGGRNAGGTICVQAKWWRSPTFPTELVRDVIARDRLLVHSKMIFVRRVGHDQTAQQRPGWAYVGSANLSESAWLTVPAAGRDGRWVFVRGRLSRDRSTKAIKMNCRNWECGVILPVPESKAVDMARAGGDMAMFAGTVPVPMQVPGPAYASSDRPWFYTGA</sequence>
<dbReference type="GO" id="GO:0017005">
    <property type="term" value="F:3'-tyrosyl-DNA phosphodiesterase activity"/>
    <property type="evidence" value="ECO:0007669"/>
    <property type="project" value="TreeGrafter"/>
</dbReference>
<dbReference type="EMBL" id="LFMI01000542">
    <property type="protein sequence ID" value="OTA04799.1"/>
    <property type="molecule type" value="Genomic_DNA"/>
</dbReference>
<feature type="compositionally biased region" description="Basic and acidic residues" evidence="4">
    <location>
        <begin position="228"/>
        <end position="239"/>
    </location>
</feature>
<dbReference type="GO" id="GO:0006281">
    <property type="term" value="P:DNA repair"/>
    <property type="evidence" value="ECO:0007669"/>
    <property type="project" value="InterPro"/>
</dbReference>
<dbReference type="Pfam" id="PF06087">
    <property type="entry name" value="Tyr-DNA_phospho"/>
    <property type="match status" value="1"/>
</dbReference>
<dbReference type="PANTHER" id="PTHR12415:SF4">
    <property type="entry name" value="TYROSYL-DNA PHOSPHODIESTERASE DOMAIN-CONTAINING PROTEIN"/>
    <property type="match status" value="1"/>
</dbReference>
<gene>
    <name evidence="5" type="ORF">A9Z42_0053990</name>
</gene>
<evidence type="ECO:0000256" key="2">
    <source>
        <dbReference type="PIRSR" id="PIRSR610347-2"/>
    </source>
</evidence>
<accession>A0A2H2ZCK3</accession>
<keyword evidence="6" id="KW-1185">Reference proteome</keyword>
<dbReference type="OrthoDB" id="47785at2759"/>
<feature type="compositionally biased region" description="Acidic residues" evidence="4">
    <location>
        <begin position="57"/>
        <end position="78"/>
    </location>
</feature>
<feature type="site" description="Interaction with DNA" evidence="3">
    <location>
        <position position="713"/>
    </location>
</feature>